<keyword evidence="3 5" id="KW-1133">Transmembrane helix</keyword>
<dbReference type="GO" id="GO:0055085">
    <property type="term" value="P:transmembrane transport"/>
    <property type="evidence" value="ECO:0007669"/>
    <property type="project" value="InterPro"/>
</dbReference>
<dbReference type="SUPFAM" id="SSF161098">
    <property type="entry name" value="MetI-like"/>
    <property type="match status" value="2"/>
</dbReference>
<evidence type="ECO:0000256" key="4">
    <source>
        <dbReference type="ARBA" id="ARBA00023136"/>
    </source>
</evidence>
<reference evidence="8 9" key="1">
    <citation type="submission" date="2015-09" db="EMBL/GenBank/DDBJ databases">
        <authorList>
            <consortium name="Swine Surveillance"/>
        </authorList>
    </citation>
    <scope>NUCLEOTIDE SEQUENCE [LARGE SCALE GENOMIC DNA]</scope>
    <source>
        <strain evidence="8 9">16</strain>
    </source>
</reference>
<accession>A0A0N8GFB4</accession>
<evidence type="ECO:0000256" key="2">
    <source>
        <dbReference type="ARBA" id="ARBA00022692"/>
    </source>
</evidence>
<evidence type="ECO:0000256" key="1">
    <source>
        <dbReference type="ARBA" id="ARBA00004651"/>
    </source>
</evidence>
<feature type="transmembrane region" description="Helical" evidence="5">
    <location>
        <begin position="319"/>
        <end position="341"/>
    </location>
</feature>
<dbReference type="CDD" id="cd06261">
    <property type="entry name" value="TM_PBP2"/>
    <property type="match status" value="2"/>
</dbReference>
<feature type="transmembrane region" description="Helical" evidence="5">
    <location>
        <begin position="86"/>
        <end position="112"/>
    </location>
</feature>
<feature type="domain" description="ABC transmembrane type-1" evidence="7">
    <location>
        <begin position="90"/>
        <end position="288"/>
    </location>
</feature>
<reference evidence="8 9" key="2">
    <citation type="submission" date="2015-10" db="EMBL/GenBank/DDBJ databases">
        <title>Draft Genome Sequence of Prosthecomicrobium hirschii ATCC 27832.</title>
        <authorList>
            <person name="Daniel J."/>
            <person name="Givan S.A."/>
            <person name="Brun Y.V."/>
            <person name="Brown P.J."/>
        </authorList>
    </citation>
    <scope>NUCLEOTIDE SEQUENCE [LARGE SCALE GENOMIC DNA]</scope>
    <source>
        <strain evidence="8 9">16</strain>
    </source>
</reference>
<feature type="transmembrane region" description="Helical" evidence="5">
    <location>
        <begin position="124"/>
        <end position="148"/>
    </location>
</feature>
<protein>
    <recommendedName>
        <fullName evidence="7">ABC transmembrane type-1 domain-containing protein</fullName>
    </recommendedName>
</protein>
<feature type="transmembrane region" description="Helical" evidence="5">
    <location>
        <begin position="267"/>
        <end position="285"/>
    </location>
</feature>
<proteinExistence type="inferred from homology"/>
<comment type="subcellular location">
    <subcellularLocation>
        <location evidence="1 5">Cell membrane</location>
        <topology evidence="1 5">Multi-pass membrane protein</topology>
    </subcellularLocation>
</comment>
<name>A0A0N8GFB4_9HYPH</name>
<keyword evidence="2 5" id="KW-0812">Transmembrane</keyword>
<feature type="transmembrane region" description="Helical" evidence="5">
    <location>
        <begin position="168"/>
        <end position="193"/>
    </location>
</feature>
<sequence length="576" mass="60580">MTAPASAMTPASPGAGRGPGPAPGPGRGTGALDGDRLFLMLVGLTVLAGLAIFIAWPMIVVFLKSVAVGSGYGFDNYTKVFSAPKFWTIVGHSLTVSATVTVITVVLAFIYAYALTRSAMPMKWLFRGIALLPVFAPSLVQALGLVFLFGRNGIINRTFGLDIKIYGFWGVVTADVLYCFPQAVLLLVTALSVADARPYEAATVLGAGPVRKFFDVTLPGVKFGLLAAAFLVFTIAITDFGNPMVIGGDYTVLANEIYNQVSGQMNFQLGSVVAIVLLLPALFAFQIERIANRRQFALVGDRSVPLVPRRAPLFDGAMLAAATLIAIPILAVVGIVIYASFVKTWPYNMTFTLNNYTQNTAQNGLQSLWNSVVVSLMAAGIGVVLAAAAAWVVAKDKGPVGRVVNALGLLPAAIPGMVLGLAYVFAFNAAGGVMALLYDTLLMLAICNVFHYFSQGLLTASTSLRQISKSFDEASSCLGGSAFDTLRHVTVPLVLPTLISVGVFFFMRSMVTLSAIIFLISPGTGLAAATVMLLDDAGSTTHAAAFSTLIMAVVLAALAILKLVERLFARPGRPGA</sequence>
<comment type="caution">
    <text evidence="8">The sequence shown here is derived from an EMBL/GenBank/DDBJ whole genome shotgun (WGS) entry which is preliminary data.</text>
</comment>
<dbReference type="InterPro" id="IPR000515">
    <property type="entry name" value="MetI-like"/>
</dbReference>
<keyword evidence="5" id="KW-0813">Transport</keyword>
<gene>
    <name evidence="8" type="ORF">ABB55_17900</name>
</gene>
<evidence type="ECO:0000256" key="3">
    <source>
        <dbReference type="ARBA" id="ARBA00022989"/>
    </source>
</evidence>
<keyword evidence="9" id="KW-1185">Reference proteome</keyword>
<feature type="transmembrane region" description="Helical" evidence="5">
    <location>
        <begin position="493"/>
        <end position="520"/>
    </location>
</feature>
<dbReference type="EMBL" id="LJYW01000001">
    <property type="protein sequence ID" value="KPL53849.1"/>
    <property type="molecule type" value="Genomic_DNA"/>
</dbReference>
<evidence type="ECO:0000256" key="6">
    <source>
        <dbReference type="SAM" id="MobiDB-lite"/>
    </source>
</evidence>
<feature type="domain" description="ABC transmembrane type-1" evidence="7">
    <location>
        <begin position="368"/>
        <end position="561"/>
    </location>
</feature>
<dbReference type="Gene3D" id="1.10.3720.10">
    <property type="entry name" value="MetI-like"/>
    <property type="match status" value="2"/>
</dbReference>
<feature type="compositionally biased region" description="Gly residues" evidence="6">
    <location>
        <begin position="15"/>
        <end position="26"/>
    </location>
</feature>
<comment type="similarity">
    <text evidence="5">Belongs to the binding-protein-dependent transport system permease family.</text>
</comment>
<dbReference type="GO" id="GO:0005886">
    <property type="term" value="C:plasma membrane"/>
    <property type="evidence" value="ECO:0007669"/>
    <property type="project" value="UniProtKB-SubCell"/>
</dbReference>
<evidence type="ECO:0000256" key="5">
    <source>
        <dbReference type="RuleBase" id="RU363032"/>
    </source>
</evidence>
<dbReference type="InterPro" id="IPR035906">
    <property type="entry name" value="MetI-like_sf"/>
</dbReference>
<feature type="transmembrane region" description="Helical" evidence="5">
    <location>
        <begin position="37"/>
        <end position="66"/>
    </location>
</feature>
<dbReference type="PANTHER" id="PTHR43496:SF1">
    <property type="entry name" value="POLYGALACTURONAN_RHAMNOGALACTURONAN TRANSPORT SYSTEM PERMEASE PROTEIN YTEP"/>
    <property type="match status" value="1"/>
</dbReference>
<dbReference type="STRING" id="665126.ABB55_17900"/>
<dbReference type="PANTHER" id="PTHR43496">
    <property type="entry name" value="PROTEIN LPLB"/>
    <property type="match status" value="1"/>
</dbReference>
<organism evidence="8 9">
    <name type="scientific">Prosthecodimorpha hirschii</name>
    <dbReference type="NCBI Taxonomy" id="665126"/>
    <lineage>
        <taxon>Bacteria</taxon>
        <taxon>Pseudomonadati</taxon>
        <taxon>Pseudomonadota</taxon>
        <taxon>Alphaproteobacteria</taxon>
        <taxon>Hyphomicrobiales</taxon>
        <taxon>Ancalomicrobiaceae</taxon>
        <taxon>Prosthecodimorpha</taxon>
    </lineage>
</organism>
<evidence type="ECO:0000259" key="7">
    <source>
        <dbReference type="PROSITE" id="PS50928"/>
    </source>
</evidence>
<keyword evidence="4 5" id="KW-0472">Membrane</keyword>
<dbReference type="AlphaFoldDB" id="A0A0N8GFB4"/>
<dbReference type="Pfam" id="PF00528">
    <property type="entry name" value="BPD_transp_1"/>
    <property type="match status" value="2"/>
</dbReference>
<feature type="transmembrane region" description="Helical" evidence="5">
    <location>
        <begin position="372"/>
        <end position="394"/>
    </location>
</feature>
<feature type="compositionally biased region" description="Low complexity" evidence="6">
    <location>
        <begin position="1"/>
        <end position="14"/>
    </location>
</feature>
<dbReference type="Proteomes" id="UP000048984">
    <property type="component" value="Unassembled WGS sequence"/>
</dbReference>
<evidence type="ECO:0000313" key="8">
    <source>
        <dbReference type="EMBL" id="KPL53849.1"/>
    </source>
</evidence>
<dbReference type="PROSITE" id="PS50928">
    <property type="entry name" value="ABC_TM1"/>
    <property type="match status" value="2"/>
</dbReference>
<feature type="transmembrane region" description="Helical" evidence="5">
    <location>
        <begin position="213"/>
        <end position="237"/>
    </location>
</feature>
<dbReference type="RefSeq" id="WP_054360013.1">
    <property type="nucleotide sequence ID" value="NZ_LJYW01000001.1"/>
</dbReference>
<feature type="region of interest" description="Disordered" evidence="6">
    <location>
        <begin position="1"/>
        <end position="26"/>
    </location>
</feature>
<feature type="transmembrane region" description="Helical" evidence="5">
    <location>
        <begin position="406"/>
        <end position="426"/>
    </location>
</feature>
<evidence type="ECO:0000313" key="9">
    <source>
        <dbReference type="Proteomes" id="UP000048984"/>
    </source>
</evidence>
<feature type="transmembrane region" description="Helical" evidence="5">
    <location>
        <begin position="540"/>
        <end position="564"/>
    </location>
</feature>